<evidence type="ECO:0000259" key="8">
    <source>
        <dbReference type="PROSITE" id="PS51918"/>
    </source>
</evidence>
<keyword evidence="5" id="KW-0479">Metal-binding</keyword>
<dbReference type="InterPro" id="IPR007197">
    <property type="entry name" value="rSAM"/>
</dbReference>
<reference evidence="9 10" key="1">
    <citation type="submission" date="2020-07" db="EMBL/GenBank/DDBJ databases">
        <title>Bradyrhizobium diversity isolated from nodules of indigenous legumes of Western Australia.</title>
        <authorList>
            <person name="Klepa M.S."/>
        </authorList>
    </citation>
    <scope>NUCLEOTIDE SEQUENCE [LARGE SCALE GENOMIC DNA]</scope>
    <source>
        <strain evidence="9 10">CNPSo 4019</strain>
    </source>
</reference>
<gene>
    <name evidence="9" type="ORF">H1B27_17110</name>
</gene>
<comment type="caution">
    <text evidence="9">The sequence shown here is derived from an EMBL/GenBank/DDBJ whole genome shotgun (WGS) entry which is preliminary data.</text>
</comment>
<accession>A0ABS0P3Y3</accession>
<dbReference type="RefSeq" id="WP_197966853.1">
    <property type="nucleotide sequence ID" value="NZ_JACEGD010000014.1"/>
</dbReference>
<evidence type="ECO:0000256" key="6">
    <source>
        <dbReference type="ARBA" id="ARBA00023004"/>
    </source>
</evidence>
<keyword evidence="3" id="KW-0808">Transferase</keyword>
<evidence type="ECO:0000256" key="3">
    <source>
        <dbReference type="ARBA" id="ARBA00022679"/>
    </source>
</evidence>
<proteinExistence type="predicted"/>
<keyword evidence="7" id="KW-0411">Iron-sulfur</keyword>
<dbReference type="SMART" id="SM00729">
    <property type="entry name" value="Elp3"/>
    <property type="match status" value="1"/>
</dbReference>
<dbReference type="EMBL" id="JACEGD010000014">
    <property type="protein sequence ID" value="MBH5387980.1"/>
    <property type="molecule type" value="Genomic_DNA"/>
</dbReference>
<dbReference type="PANTHER" id="PTHR43409">
    <property type="entry name" value="ANAEROBIC MAGNESIUM-PROTOPORPHYRIN IX MONOMETHYL ESTER CYCLASE-RELATED"/>
    <property type="match status" value="1"/>
</dbReference>
<sequence length="593" mass="66988">MRKSKTFRLVLIKPSHYDDEGYVIRWWRGGLPSNSLACLYGIALDCRERGVLGPDCNIEIDAIDETNWKVRVADLARAIKAADAGMVMLVGVQSNQFPRSLDLARQFRKLGIHVAIGGFHVSGTLSMLPERDVGVQEMMDLGVSVFAGEAEGRLEGLLQDAVAGRLQPLYNYIDDLPDLESQPLPIIPRQQIGRVIGHTTSFDAGRGCPFQCSFCTIINVQGRKSRRRSADDIEAVIRANVAQGVFAFFLTDDNFARNKDWEILLDRIIALREKEGWDLRFTIQVDTLCHKLPNFIEKCAKAGVRRCFIGLENINPDSPLGAKKRQNKITDYREMMLAWKRARIMTIGGYIIGFPNDTPESIVRDIEIIKHELPIDMLEFFFLTPLPGSEDHKTLYLKGVAMDVDLNKYDLDHVTTDHPAMSKADWERANELAWNTYYSWEHIETLMRRAAAMGNNVGKIGTYALYFKGYHPIERVHPLEGGVLRLKSRDERRPHLPVEPAWSFYPRYAADTAVKAVQWASLALRLHRLARKVKSDPHRLAYVDAAITLQADETASLDLYKTRSSQAFLDQRRHVEEAQKAKLAGGSLPTGVS</sequence>
<dbReference type="Pfam" id="PF04055">
    <property type="entry name" value="Radical_SAM"/>
    <property type="match status" value="1"/>
</dbReference>
<dbReference type="SUPFAM" id="SSF102114">
    <property type="entry name" value="Radical SAM enzymes"/>
    <property type="match status" value="1"/>
</dbReference>
<dbReference type="InterPro" id="IPR034466">
    <property type="entry name" value="Methyltransferase_Class_B"/>
</dbReference>
<keyword evidence="6" id="KW-0408">Iron</keyword>
<evidence type="ECO:0000313" key="10">
    <source>
        <dbReference type="Proteomes" id="UP001194539"/>
    </source>
</evidence>
<dbReference type="SFLD" id="SFLDG01123">
    <property type="entry name" value="methyltransferase_(Class_B)"/>
    <property type="match status" value="1"/>
</dbReference>
<organism evidence="9 10">
    <name type="scientific">Bradyrhizobium diversitatis</name>
    <dbReference type="NCBI Taxonomy" id="2755406"/>
    <lineage>
        <taxon>Bacteria</taxon>
        <taxon>Pseudomonadati</taxon>
        <taxon>Pseudomonadota</taxon>
        <taxon>Alphaproteobacteria</taxon>
        <taxon>Hyphomicrobiales</taxon>
        <taxon>Nitrobacteraceae</taxon>
        <taxon>Bradyrhizobium</taxon>
    </lineage>
</organism>
<evidence type="ECO:0000256" key="2">
    <source>
        <dbReference type="ARBA" id="ARBA00022603"/>
    </source>
</evidence>
<keyword evidence="2" id="KW-0489">Methyltransferase</keyword>
<evidence type="ECO:0000256" key="7">
    <source>
        <dbReference type="ARBA" id="ARBA00023014"/>
    </source>
</evidence>
<dbReference type="SFLD" id="SFLDS00029">
    <property type="entry name" value="Radical_SAM"/>
    <property type="match status" value="1"/>
</dbReference>
<comment type="cofactor">
    <cofactor evidence="1">
        <name>[4Fe-4S] cluster</name>
        <dbReference type="ChEBI" id="CHEBI:49883"/>
    </cofactor>
</comment>
<dbReference type="Gene3D" id="3.80.30.20">
    <property type="entry name" value="tm_1862 like domain"/>
    <property type="match status" value="1"/>
</dbReference>
<name>A0ABS0P3Y3_9BRAD</name>
<dbReference type="CDD" id="cd01335">
    <property type="entry name" value="Radical_SAM"/>
    <property type="match status" value="1"/>
</dbReference>
<dbReference type="SFLD" id="SFLDG01082">
    <property type="entry name" value="B12-binding_domain_containing"/>
    <property type="match status" value="1"/>
</dbReference>
<dbReference type="PANTHER" id="PTHR43409:SF7">
    <property type="entry name" value="BLL1977 PROTEIN"/>
    <property type="match status" value="1"/>
</dbReference>
<dbReference type="Proteomes" id="UP001194539">
    <property type="component" value="Unassembled WGS sequence"/>
</dbReference>
<dbReference type="InterPro" id="IPR058240">
    <property type="entry name" value="rSAM_sf"/>
</dbReference>
<evidence type="ECO:0000313" key="9">
    <source>
        <dbReference type="EMBL" id="MBH5387980.1"/>
    </source>
</evidence>
<keyword evidence="4" id="KW-0949">S-adenosyl-L-methionine</keyword>
<dbReference type="InterPro" id="IPR023404">
    <property type="entry name" value="rSAM_horseshoe"/>
</dbReference>
<dbReference type="InterPro" id="IPR051198">
    <property type="entry name" value="BchE-like"/>
</dbReference>
<evidence type="ECO:0000256" key="4">
    <source>
        <dbReference type="ARBA" id="ARBA00022691"/>
    </source>
</evidence>
<dbReference type="PROSITE" id="PS51918">
    <property type="entry name" value="RADICAL_SAM"/>
    <property type="match status" value="1"/>
</dbReference>
<evidence type="ECO:0000256" key="5">
    <source>
        <dbReference type="ARBA" id="ARBA00022723"/>
    </source>
</evidence>
<protein>
    <submittedName>
        <fullName evidence="9">Radical SAM protein</fullName>
    </submittedName>
</protein>
<keyword evidence="10" id="KW-1185">Reference proteome</keyword>
<dbReference type="InterPro" id="IPR006638">
    <property type="entry name" value="Elp3/MiaA/NifB-like_rSAM"/>
</dbReference>
<feature type="domain" description="Radical SAM core" evidence="8">
    <location>
        <begin position="194"/>
        <end position="424"/>
    </location>
</feature>
<evidence type="ECO:0000256" key="1">
    <source>
        <dbReference type="ARBA" id="ARBA00001966"/>
    </source>
</evidence>